<feature type="compositionally biased region" description="Basic and acidic residues" evidence="2">
    <location>
        <begin position="18"/>
        <end position="31"/>
    </location>
</feature>
<sequence length="179" mass="20781">MARSLNKVHKKVAKKKPGKMDSLHVNSRDAKRLRAASAREDKLSRLMDAAARANQVYVERVAWFKAALEGSVGGLTEEEVRLLTRSFIDREDEQLEEAKAQRRPGRPRTKIEEDIIIRKDTEEREFRSGFWIPDLRYEEDRFKLERWAGEWSGLHTMKFIRVVRDGDIKASSFPPKGLS</sequence>
<evidence type="ECO:0000313" key="4">
    <source>
        <dbReference type="Proteomes" id="UP000027920"/>
    </source>
</evidence>
<feature type="compositionally biased region" description="Basic residues" evidence="2">
    <location>
        <begin position="1"/>
        <end position="17"/>
    </location>
</feature>
<dbReference type="InterPro" id="IPR038356">
    <property type="entry name" value="Tma16_sf"/>
</dbReference>
<dbReference type="EMBL" id="AMGV01000001">
    <property type="protein sequence ID" value="KEF62880.1"/>
    <property type="molecule type" value="Genomic_DNA"/>
</dbReference>
<dbReference type="GeneID" id="25275804"/>
<dbReference type="STRING" id="1182545.A0A072Q4Q0"/>
<comment type="similarity">
    <text evidence="1">Belongs to the TMA16 family.</text>
</comment>
<evidence type="ECO:0008006" key="5">
    <source>
        <dbReference type="Google" id="ProtNLM"/>
    </source>
</evidence>
<organism evidence="3 4">
    <name type="scientific">Exophiala aquamarina CBS 119918</name>
    <dbReference type="NCBI Taxonomy" id="1182545"/>
    <lineage>
        <taxon>Eukaryota</taxon>
        <taxon>Fungi</taxon>
        <taxon>Dikarya</taxon>
        <taxon>Ascomycota</taxon>
        <taxon>Pezizomycotina</taxon>
        <taxon>Eurotiomycetes</taxon>
        <taxon>Chaetothyriomycetidae</taxon>
        <taxon>Chaetothyriales</taxon>
        <taxon>Herpotrichiellaceae</taxon>
        <taxon>Exophiala</taxon>
    </lineage>
</organism>
<dbReference type="Pfam" id="PF11176">
    <property type="entry name" value="Tma16"/>
    <property type="match status" value="1"/>
</dbReference>
<dbReference type="VEuPathDB" id="FungiDB:A1O9_00853"/>
<evidence type="ECO:0000313" key="3">
    <source>
        <dbReference type="EMBL" id="KEF62880.1"/>
    </source>
</evidence>
<dbReference type="PANTHER" id="PTHR13349:SF2">
    <property type="entry name" value="TRANSLATION MACHINERY-ASSOCIATED PROTEIN 16"/>
    <property type="match status" value="1"/>
</dbReference>
<dbReference type="Proteomes" id="UP000027920">
    <property type="component" value="Unassembled WGS sequence"/>
</dbReference>
<feature type="region of interest" description="Disordered" evidence="2">
    <location>
        <begin position="1"/>
        <end position="31"/>
    </location>
</feature>
<reference evidence="3 4" key="1">
    <citation type="submission" date="2013-03" db="EMBL/GenBank/DDBJ databases">
        <title>The Genome Sequence of Exophiala aquamarina CBS 119918.</title>
        <authorList>
            <consortium name="The Broad Institute Genomics Platform"/>
            <person name="Cuomo C."/>
            <person name="de Hoog S."/>
            <person name="Gorbushina A."/>
            <person name="Walker B."/>
            <person name="Young S.K."/>
            <person name="Zeng Q."/>
            <person name="Gargeya S."/>
            <person name="Fitzgerald M."/>
            <person name="Haas B."/>
            <person name="Abouelleil A."/>
            <person name="Allen A.W."/>
            <person name="Alvarado L."/>
            <person name="Arachchi H.M."/>
            <person name="Berlin A.M."/>
            <person name="Chapman S.B."/>
            <person name="Gainer-Dewar J."/>
            <person name="Goldberg J."/>
            <person name="Griggs A."/>
            <person name="Gujja S."/>
            <person name="Hansen M."/>
            <person name="Howarth C."/>
            <person name="Imamovic A."/>
            <person name="Ireland A."/>
            <person name="Larimer J."/>
            <person name="McCowan C."/>
            <person name="Murphy C."/>
            <person name="Pearson M."/>
            <person name="Poon T.W."/>
            <person name="Priest M."/>
            <person name="Roberts A."/>
            <person name="Saif S."/>
            <person name="Shea T."/>
            <person name="Sisk P."/>
            <person name="Sykes S."/>
            <person name="Wortman J."/>
            <person name="Nusbaum C."/>
            <person name="Birren B."/>
        </authorList>
    </citation>
    <scope>NUCLEOTIDE SEQUENCE [LARGE SCALE GENOMIC DNA]</scope>
    <source>
        <strain evidence="3 4">CBS 119918</strain>
    </source>
</reference>
<dbReference type="InterPro" id="IPR021346">
    <property type="entry name" value="Tma16"/>
</dbReference>
<name>A0A072Q4Q0_9EURO</name>
<dbReference type="GO" id="GO:0005634">
    <property type="term" value="C:nucleus"/>
    <property type="evidence" value="ECO:0007669"/>
    <property type="project" value="TreeGrafter"/>
</dbReference>
<dbReference type="Gene3D" id="1.20.1440.170">
    <property type="entry name" value="Translation machinery-associated protein 16-like"/>
    <property type="match status" value="1"/>
</dbReference>
<dbReference type="HOGENOM" id="CLU_106785_1_0_1"/>
<protein>
    <recommendedName>
        <fullName evidence="5">Translation machinery-associated protein 16</fullName>
    </recommendedName>
</protein>
<dbReference type="RefSeq" id="XP_013265470.1">
    <property type="nucleotide sequence ID" value="XM_013410016.1"/>
</dbReference>
<dbReference type="AlphaFoldDB" id="A0A072Q4Q0"/>
<gene>
    <name evidence="3" type="ORF">A1O9_00853</name>
</gene>
<comment type="caution">
    <text evidence="3">The sequence shown here is derived from an EMBL/GenBank/DDBJ whole genome shotgun (WGS) entry which is preliminary data.</text>
</comment>
<keyword evidence="4" id="KW-1185">Reference proteome</keyword>
<dbReference type="PANTHER" id="PTHR13349">
    <property type="entry name" value="TRANSLATION MACHINERY-ASSOCIATED PROTEIN 16"/>
    <property type="match status" value="1"/>
</dbReference>
<dbReference type="OrthoDB" id="270284at2759"/>
<accession>A0A072Q4Q0</accession>
<evidence type="ECO:0000256" key="2">
    <source>
        <dbReference type="SAM" id="MobiDB-lite"/>
    </source>
</evidence>
<evidence type="ECO:0000256" key="1">
    <source>
        <dbReference type="ARBA" id="ARBA00034127"/>
    </source>
</evidence>
<proteinExistence type="inferred from homology"/>